<evidence type="ECO:0000256" key="5">
    <source>
        <dbReference type="ARBA" id="ARBA00022801"/>
    </source>
</evidence>
<accession>A0A518BWP0</accession>
<keyword evidence="4" id="KW-0479">Metal-binding</keyword>
<dbReference type="InterPro" id="IPR010023">
    <property type="entry name" value="KdsC_fam"/>
</dbReference>
<dbReference type="SFLD" id="SFLDG01138">
    <property type="entry name" value="C1.6.2:_Deoxy-d-mannose-octulo"/>
    <property type="match status" value="1"/>
</dbReference>
<comment type="similarity">
    <text evidence="2">Belongs to the KdsC family.</text>
</comment>
<dbReference type="Pfam" id="PF08282">
    <property type="entry name" value="Hydrolase_3"/>
    <property type="match status" value="1"/>
</dbReference>
<dbReference type="SFLD" id="SFLDG01136">
    <property type="entry name" value="C1.6:_Phosphoserine_Phosphatas"/>
    <property type="match status" value="1"/>
</dbReference>
<protein>
    <submittedName>
        <fullName evidence="7">3-deoxy-D-manno-octulosonate 8-phosphate phosphatase KdsC</fullName>
        <ecNumber evidence="7">3.1.3.45</ecNumber>
    </submittedName>
</protein>
<keyword evidence="8" id="KW-1185">Reference proteome</keyword>
<dbReference type="EMBL" id="CP036280">
    <property type="protein sequence ID" value="QDU71393.1"/>
    <property type="molecule type" value="Genomic_DNA"/>
</dbReference>
<dbReference type="GO" id="GO:0008781">
    <property type="term" value="F:N-acylneuraminate cytidylyltransferase activity"/>
    <property type="evidence" value="ECO:0007669"/>
    <property type="project" value="TreeGrafter"/>
</dbReference>
<sequence length="163" mass="17430">MRVERLPSPVRALICDFDGVLTDNRVIVREDGLESVVCDRSDGLGLQMVRDAGVAVGVLSKERNPVVAARCKKLGIECVQGIDDKLPKLRSWAERLGFGLDSVVYVGNDVNDVACIEASGCGVAVADAYEPALAAADFVLERRGGFGAVRELCDLILARRAQG</sequence>
<name>A0A518BWP0_9BACT</name>
<dbReference type="EC" id="3.1.3.45" evidence="7"/>
<dbReference type="SFLD" id="SFLDS00003">
    <property type="entry name" value="Haloacid_Dehalogenase"/>
    <property type="match status" value="1"/>
</dbReference>
<proteinExistence type="inferred from homology"/>
<keyword evidence="6" id="KW-0460">Magnesium</keyword>
<evidence type="ECO:0000256" key="4">
    <source>
        <dbReference type="ARBA" id="ARBA00022723"/>
    </source>
</evidence>
<dbReference type="SUPFAM" id="SSF56784">
    <property type="entry name" value="HAD-like"/>
    <property type="match status" value="1"/>
</dbReference>
<comment type="subunit">
    <text evidence="3">Homotetramer.</text>
</comment>
<dbReference type="Gene3D" id="3.40.50.1000">
    <property type="entry name" value="HAD superfamily/HAD-like"/>
    <property type="match status" value="1"/>
</dbReference>
<evidence type="ECO:0000256" key="6">
    <source>
        <dbReference type="ARBA" id="ARBA00022842"/>
    </source>
</evidence>
<evidence type="ECO:0000313" key="8">
    <source>
        <dbReference type="Proteomes" id="UP000320386"/>
    </source>
</evidence>
<dbReference type="KEGG" id="mcad:Pan265_12420"/>
<dbReference type="GO" id="GO:0019143">
    <property type="term" value="F:3-deoxy-manno-octulosonate-8-phosphatase activity"/>
    <property type="evidence" value="ECO:0007669"/>
    <property type="project" value="UniProtKB-EC"/>
</dbReference>
<evidence type="ECO:0000256" key="2">
    <source>
        <dbReference type="ARBA" id="ARBA00005893"/>
    </source>
</evidence>
<keyword evidence="5 7" id="KW-0378">Hydrolase</keyword>
<dbReference type="PANTHER" id="PTHR21485:SF3">
    <property type="entry name" value="N-ACYLNEURAMINATE CYTIDYLYLTRANSFERASE"/>
    <property type="match status" value="1"/>
</dbReference>
<evidence type="ECO:0000256" key="1">
    <source>
        <dbReference type="ARBA" id="ARBA00001946"/>
    </source>
</evidence>
<evidence type="ECO:0000256" key="3">
    <source>
        <dbReference type="ARBA" id="ARBA00011881"/>
    </source>
</evidence>
<dbReference type="InterPro" id="IPR050793">
    <property type="entry name" value="CMP-NeuNAc_synthase"/>
</dbReference>
<dbReference type="InterPro" id="IPR036412">
    <property type="entry name" value="HAD-like_sf"/>
</dbReference>
<evidence type="ECO:0000313" key="7">
    <source>
        <dbReference type="EMBL" id="QDU71393.1"/>
    </source>
</evidence>
<dbReference type="Proteomes" id="UP000320386">
    <property type="component" value="Chromosome"/>
</dbReference>
<reference evidence="7 8" key="1">
    <citation type="submission" date="2019-02" db="EMBL/GenBank/DDBJ databases">
        <title>Deep-cultivation of Planctomycetes and their phenomic and genomic characterization uncovers novel biology.</title>
        <authorList>
            <person name="Wiegand S."/>
            <person name="Jogler M."/>
            <person name="Boedeker C."/>
            <person name="Pinto D."/>
            <person name="Vollmers J."/>
            <person name="Rivas-Marin E."/>
            <person name="Kohn T."/>
            <person name="Peeters S.H."/>
            <person name="Heuer A."/>
            <person name="Rast P."/>
            <person name="Oberbeckmann S."/>
            <person name="Bunk B."/>
            <person name="Jeske O."/>
            <person name="Meyerdierks A."/>
            <person name="Storesund J.E."/>
            <person name="Kallscheuer N."/>
            <person name="Luecker S."/>
            <person name="Lage O.M."/>
            <person name="Pohl T."/>
            <person name="Merkel B.J."/>
            <person name="Hornburger P."/>
            <person name="Mueller R.-W."/>
            <person name="Bruemmer F."/>
            <person name="Labrenz M."/>
            <person name="Spormann A.M."/>
            <person name="Op den Camp H."/>
            <person name="Overmann J."/>
            <person name="Amann R."/>
            <person name="Jetten M.S.M."/>
            <person name="Mascher T."/>
            <person name="Medema M.H."/>
            <person name="Devos D.P."/>
            <person name="Kaster A.-K."/>
            <person name="Ovreas L."/>
            <person name="Rohde M."/>
            <person name="Galperin M.Y."/>
            <person name="Jogler C."/>
        </authorList>
    </citation>
    <scope>NUCLEOTIDE SEQUENCE [LARGE SCALE GENOMIC DNA]</scope>
    <source>
        <strain evidence="7 8">Pan265</strain>
    </source>
</reference>
<gene>
    <name evidence="7" type="primary">kdsC</name>
    <name evidence="7" type="ORF">Pan265_12420</name>
</gene>
<dbReference type="InterPro" id="IPR023214">
    <property type="entry name" value="HAD_sf"/>
</dbReference>
<comment type="cofactor">
    <cofactor evidence="1">
        <name>Mg(2+)</name>
        <dbReference type="ChEBI" id="CHEBI:18420"/>
    </cofactor>
</comment>
<dbReference type="GO" id="GO:0046872">
    <property type="term" value="F:metal ion binding"/>
    <property type="evidence" value="ECO:0007669"/>
    <property type="project" value="UniProtKB-KW"/>
</dbReference>
<dbReference type="PANTHER" id="PTHR21485">
    <property type="entry name" value="HAD SUPERFAMILY MEMBERS CMAS AND KDSC"/>
    <property type="match status" value="1"/>
</dbReference>
<dbReference type="AlphaFoldDB" id="A0A518BWP0"/>
<organism evidence="7 8">
    <name type="scientific">Mucisphaera calidilacus</name>
    <dbReference type="NCBI Taxonomy" id="2527982"/>
    <lineage>
        <taxon>Bacteria</taxon>
        <taxon>Pseudomonadati</taxon>
        <taxon>Planctomycetota</taxon>
        <taxon>Phycisphaerae</taxon>
        <taxon>Phycisphaerales</taxon>
        <taxon>Phycisphaeraceae</taxon>
        <taxon>Mucisphaera</taxon>
    </lineage>
</organism>